<accession>A0AAV7MT62</accession>
<organism evidence="1 2">
    <name type="scientific">Pleurodeles waltl</name>
    <name type="common">Iberian ribbed newt</name>
    <dbReference type="NCBI Taxonomy" id="8319"/>
    <lineage>
        <taxon>Eukaryota</taxon>
        <taxon>Metazoa</taxon>
        <taxon>Chordata</taxon>
        <taxon>Craniata</taxon>
        <taxon>Vertebrata</taxon>
        <taxon>Euteleostomi</taxon>
        <taxon>Amphibia</taxon>
        <taxon>Batrachia</taxon>
        <taxon>Caudata</taxon>
        <taxon>Salamandroidea</taxon>
        <taxon>Salamandridae</taxon>
        <taxon>Pleurodelinae</taxon>
        <taxon>Pleurodeles</taxon>
    </lineage>
</organism>
<keyword evidence="2" id="KW-1185">Reference proteome</keyword>
<gene>
    <name evidence="1" type="ORF">NDU88_003343</name>
</gene>
<sequence length="120" mass="13419">MWRVEAHRRDGFSARLRPPFWIAATAEHSCRSQAKHTLKWWRGGSVRARLTSDHPSPIFGTSELVFSRMYVLGPVHGPGASHYKCSSIGRRPRPPSGAVHIPHVTYLSKCTSSTRRSAVS</sequence>
<reference evidence="1" key="1">
    <citation type="journal article" date="2022" name="bioRxiv">
        <title>Sequencing and chromosome-scale assembly of the giantPleurodeles waltlgenome.</title>
        <authorList>
            <person name="Brown T."/>
            <person name="Elewa A."/>
            <person name="Iarovenko S."/>
            <person name="Subramanian E."/>
            <person name="Araus A.J."/>
            <person name="Petzold A."/>
            <person name="Susuki M."/>
            <person name="Suzuki K.-i.T."/>
            <person name="Hayashi T."/>
            <person name="Toyoda A."/>
            <person name="Oliveira C."/>
            <person name="Osipova E."/>
            <person name="Leigh N.D."/>
            <person name="Simon A."/>
            <person name="Yun M.H."/>
        </authorList>
    </citation>
    <scope>NUCLEOTIDE SEQUENCE</scope>
    <source>
        <strain evidence="1">20211129_DDA</strain>
        <tissue evidence="1">Liver</tissue>
    </source>
</reference>
<evidence type="ECO:0000313" key="1">
    <source>
        <dbReference type="EMBL" id="KAJ1105940.1"/>
    </source>
</evidence>
<name>A0AAV7MT62_PLEWA</name>
<protein>
    <submittedName>
        <fullName evidence="1">Uncharacterized protein</fullName>
    </submittedName>
</protein>
<dbReference type="AlphaFoldDB" id="A0AAV7MT62"/>
<comment type="caution">
    <text evidence="1">The sequence shown here is derived from an EMBL/GenBank/DDBJ whole genome shotgun (WGS) entry which is preliminary data.</text>
</comment>
<dbReference type="EMBL" id="JANPWB010000013">
    <property type="protein sequence ID" value="KAJ1105940.1"/>
    <property type="molecule type" value="Genomic_DNA"/>
</dbReference>
<evidence type="ECO:0000313" key="2">
    <source>
        <dbReference type="Proteomes" id="UP001066276"/>
    </source>
</evidence>
<dbReference type="Proteomes" id="UP001066276">
    <property type="component" value="Chromosome 9"/>
</dbReference>
<proteinExistence type="predicted"/>